<gene>
    <name evidence="1" type="ORF">TTAC_LOCUS7127</name>
</gene>
<protein>
    <submittedName>
        <fullName evidence="1 3">Uncharacterized protein</fullName>
    </submittedName>
</protein>
<evidence type="ECO:0000313" key="3">
    <source>
        <dbReference type="WBParaSite" id="TTAC_0000714201-mRNA-1"/>
    </source>
</evidence>
<evidence type="ECO:0000313" key="2">
    <source>
        <dbReference type="Proteomes" id="UP000274429"/>
    </source>
</evidence>
<proteinExistence type="predicted"/>
<reference evidence="1 2" key="2">
    <citation type="submission" date="2018-11" db="EMBL/GenBank/DDBJ databases">
        <authorList>
            <consortium name="Pathogen Informatics"/>
        </authorList>
    </citation>
    <scope>NUCLEOTIDE SEQUENCE [LARGE SCALE GENOMIC DNA]</scope>
</reference>
<name>A0A0R3X1N8_HYDTA</name>
<sequence length="323" mass="35957">MADLPSTQLASTRRPHTCTHPQLHDICIVTRLRLRLRLHPTNGAPRPRKADPPSAFPYTLSPSFPPSYLPHLFATHFISSTNTTTAKWSHVHTQRGLLCQTNCMTTVTKHFGERRKGDCGSSEPHVIRLPNSVLTDSLFHSTTHTTMSVKCARRSNTASLKADTSLVVRATCSAIDELHSTPFPPPTSPSPHVALRLHLIQSAVGVIQPPLSSVWSSLLPLHLPLHLYRLGRHDHHHPVIIIIIIRDDTWKASLLRHCIPSSLPLILHLPPHSSSSLTCLISSSVLLPIPSLSRAAPHQFIHPCHLEVQHLWQCWRMSSEVIS</sequence>
<organism evidence="3">
    <name type="scientific">Hydatigena taeniaeformis</name>
    <name type="common">Feline tapeworm</name>
    <name type="synonym">Taenia taeniaeformis</name>
    <dbReference type="NCBI Taxonomy" id="6205"/>
    <lineage>
        <taxon>Eukaryota</taxon>
        <taxon>Metazoa</taxon>
        <taxon>Spiralia</taxon>
        <taxon>Lophotrochozoa</taxon>
        <taxon>Platyhelminthes</taxon>
        <taxon>Cestoda</taxon>
        <taxon>Eucestoda</taxon>
        <taxon>Cyclophyllidea</taxon>
        <taxon>Taeniidae</taxon>
        <taxon>Hydatigera</taxon>
    </lineage>
</organism>
<dbReference type="EMBL" id="UYWX01020347">
    <property type="protein sequence ID" value="VDM31457.1"/>
    <property type="molecule type" value="Genomic_DNA"/>
</dbReference>
<dbReference type="WBParaSite" id="TTAC_0000714201-mRNA-1">
    <property type="protein sequence ID" value="TTAC_0000714201-mRNA-1"/>
    <property type="gene ID" value="TTAC_0000714201"/>
</dbReference>
<dbReference type="AlphaFoldDB" id="A0A0R3X1N8"/>
<keyword evidence="2" id="KW-1185">Reference proteome</keyword>
<accession>A0A0R3X1N8</accession>
<dbReference type="Proteomes" id="UP000274429">
    <property type="component" value="Unassembled WGS sequence"/>
</dbReference>
<reference evidence="3" key="1">
    <citation type="submission" date="2017-02" db="UniProtKB">
        <authorList>
            <consortium name="WormBaseParasite"/>
        </authorList>
    </citation>
    <scope>IDENTIFICATION</scope>
</reference>
<evidence type="ECO:0000313" key="1">
    <source>
        <dbReference type="EMBL" id="VDM31457.1"/>
    </source>
</evidence>